<dbReference type="Pfam" id="PF07647">
    <property type="entry name" value="SAM_2"/>
    <property type="match status" value="1"/>
</dbReference>
<evidence type="ECO:0000256" key="11">
    <source>
        <dbReference type="ARBA" id="ARBA00034103"/>
    </source>
</evidence>
<dbReference type="EMBL" id="GIFC01018934">
    <property type="protein sequence ID" value="MXV01018.1"/>
    <property type="molecule type" value="Transcribed_RNA"/>
</dbReference>
<dbReference type="InterPro" id="IPR001478">
    <property type="entry name" value="PDZ"/>
</dbReference>
<dbReference type="SUPFAM" id="SSF50156">
    <property type="entry name" value="PDZ domain-like"/>
    <property type="match status" value="1"/>
</dbReference>
<feature type="compositionally biased region" description="Low complexity" evidence="17">
    <location>
        <begin position="1130"/>
        <end position="1157"/>
    </location>
</feature>
<feature type="compositionally biased region" description="Low complexity" evidence="17">
    <location>
        <begin position="155"/>
        <end position="170"/>
    </location>
</feature>
<evidence type="ECO:0000256" key="7">
    <source>
        <dbReference type="ARBA" id="ARBA00023018"/>
    </source>
</evidence>
<dbReference type="SMART" id="SM00228">
    <property type="entry name" value="PDZ"/>
    <property type="match status" value="1"/>
</dbReference>
<keyword evidence="3" id="KW-0963">Cytoplasm</keyword>
<feature type="compositionally biased region" description="Basic and acidic residues" evidence="17">
    <location>
        <begin position="1340"/>
        <end position="1361"/>
    </location>
</feature>
<dbReference type="FunFam" id="2.30.42.10:FF:000010">
    <property type="entry name" value="Neurabin-1 isoform 1"/>
    <property type="match status" value="1"/>
</dbReference>
<evidence type="ECO:0000256" key="5">
    <source>
        <dbReference type="ARBA" id="ARBA00022782"/>
    </source>
</evidence>
<feature type="compositionally biased region" description="Polar residues" evidence="17">
    <location>
        <begin position="40"/>
        <end position="53"/>
    </location>
</feature>
<keyword evidence="8 16" id="KW-0175">Coiled coil</keyword>
<evidence type="ECO:0000256" key="16">
    <source>
        <dbReference type="SAM" id="Coils"/>
    </source>
</evidence>
<dbReference type="InterPro" id="IPR036034">
    <property type="entry name" value="PDZ_sf"/>
</dbReference>
<feature type="compositionally biased region" description="Polar residues" evidence="17">
    <location>
        <begin position="87"/>
        <end position="100"/>
    </location>
</feature>
<dbReference type="GO" id="GO:0031175">
    <property type="term" value="P:neuron projection development"/>
    <property type="evidence" value="ECO:0007669"/>
    <property type="project" value="TreeGrafter"/>
</dbReference>
<dbReference type="EMBL" id="GEFM01004439">
    <property type="protein sequence ID" value="JAP71357.1"/>
    <property type="molecule type" value="mRNA"/>
</dbReference>
<feature type="region of interest" description="Disordered" evidence="17">
    <location>
        <begin position="1"/>
        <end position="121"/>
    </location>
</feature>
<evidence type="ECO:0000256" key="9">
    <source>
        <dbReference type="ARBA" id="ARBA00023203"/>
    </source>
</evidence>
<feature type="region of interest" description="Disordered" evidence="17">
    <location>
        <begin position="1340"/>
        <end position="1367"/>
    </location>
</feature>
<dbReference type="CDD" id="cd06790">
    <property type="entry name" value="PDZ_neurabin-like"/>
    <property type="match status" value="1"/>
</dbReference>
<dbReference type="Gene3D" id="2.30.42.10">
    <property type="match status" value="1"/>
</dbReference>
<evidence type="ECO:0000259" key="18">
    <source>
        <dbReference type="PROSITE" id="PS50105"/>
    </source>
</evidence>
<dbReference type="FunFam" id="1.10.150.50:FF:000008">
    <property type="entry name" value="Neurabin-1 isoform 1-like protein"/>
    <property type="match status" value="1"/>
</dbReference>
<feature type="region of interest" description="Disordered" evidence="17">
    <location>
        <begin position="232"/>
        <end position="264"/>
    </location>
</feature>
<feature type="compositionally biased region" description="Low complexity" evidence="17">
    <location>
        <begin position="844"/>
        <end position="855"/>
    </location>
</feature>
<dbReference type="GO" id="GO:0014069">
    <property type="term" value="C:postsynaptic density"/>
    <property type="evidence" value="ECO:0007669"/>
    <property type="project" value="TreeGrafter"/>
</dbReference>
<feature type="region of interest" description="Disordered" evidence="17">
    <location>
        <begin position="137"/>
        <end position="193"/>
    </location>
</feature>
<evidence type="ECO:0000256" key="2">
    <source>
        <dbReference type="ARBA" id="ARBA00022473"/>
    </source>
</evidence>
<feature type="region of interest" description="Disordered" evidence="17">
    <location>
        <begin position="1092"/>
        <end position="1160"/>
    </location>
</feature>
<organism evidence="20">
    <name type="scientific">Ixodes ricinus</name>
    <name type="common">Common tick</name>
    <name type="synonym">Acarus ricinus</name>
    <dbReference type="NCBI Taxonomy" id="34613"/>
    <lineage>
        <taxon>Eukaryota</taxon>
        <taxon>Metazoa</taxon>
        <taxon>Ecdysozoa</taxon>
        <taxon>Arthropoda</taxon>
        <taxon>Chelicerata</taxon>
        <taxon>Arachnida</taxon>
        <taxon>Acari</taxon>
        <taxon>Parasitiformes</taxon>
        <taxon>Ixodida</taxon>
        <taxon>Ixodoidea</taxon>
        <taxon>Ixodidae</taxon>
        <taxon>Ixodinae</taxon>
        <taxon>Ixodes</taxon>
    </lineage>
</organism>
<dbReference type="GO" id="GO:0030425">
    <property type="term" value="C:dendrite"/>
    <property type="evidence" value="ECO:0007669"/>
    <property type="project" value="TreeGrafter"/>
</dbReference>
<dbReference type="PROSITE" id="PS50105">
    <property type="entry name" value="SAM_DOMAIN"/>
    <property type="match status" value="1"/>
</dbReference>
<dbReference type="InterPro" id="IPR013761">
    <property type="entry name" value="SAM/pointed_sf"/>
</dbReference>
<dbReference type="PANTHER" id="PTHR16154">
    <property type="entry name" value="NEURABIN"/>
    <property type="match status" value="1"/>
</dbReference>
<evidence type="ECO:0000256" key="10">
    <source>
        <dbReference type="ARBA" id="ARBA00023212"/>
    </source>
</evidence>
<name>A0A131XXF2_IXORI</name>
<evidence type="ECO:0000256" key="3">
    <source>
        <dbReference type="ARBA" id="ARBA00022490"/>
    </source>
</evidence>
<dbReference type="GO" id="GO:0015629">
    <property type="term" value="C:actin cytoskeleton"/>
    <property type="evidence" value="ECO:0007669"/>
    <property type="project" value="TreeGrafter"/>
</dbReference>
<feature type="region of interest" description="Disordered" evidence="17">
    <location>
        <begin position="1176"/>
        <end position="1273"/>
    </location>
</feature>
<feature type="compositionally biased region" description="Polar residues" evidence="17">
    <location>
        <begin position="1097"/>
        <end position="1115"/>
    </location>
</feature>
<proteinExistence type="evidence at transcript level"/>
<dbReference type="InterPro" id="IPR001660">
    <property type="entry name" value="SAM"/>
</dbReference>
<reference evidence="22" key="3">
    <citation type="submission" date="2019-12" db="EMBL/GenBank/DDBJ databases">
        <title>An insight into the sialome of adult female Ixodes ricinus ticks feeding for 6 days.</title>
        <authorList>
            <person name="Perner J."/>
            <person name="Ribeiro J.M.C."/>
        </authorList>
    </citation>
    <scope>NUCLEOTIDE SEQUENCE</scope>
    <source>
        <strain evidence="22">Semi-engorged</strain>
        <tissue evidence="22">Salivary glands</tissue>
    </source>
</reference>
<feature type="region of interest" description="Disordered" evidence="17">
    <location>
        <begin position="393"/>
        <end position="441"/>
    </location>
</feature>
<dbReference type="CDD" id="cd09512">
    <property type="entry name" value="SAM_Neurabin-like"/>
    <property type="match status" value="1"/>
</dbReference>
<evidence type="ECO:0000256" key="17">
    <source>
        <dbReference type="SAM" id="MobiDB-lite"/>
    </source>
</evidence>
<reference evidence="21" key="2">
    <citation type="journal article" date="2018" name="PLoS Negl. Trop. Dis.">
        <title>Sialome diversity of ticks revealed by RNAseq of single tick salivary glands.</title>
        <authorList>
            <person name="Perner J."/>
            <person name="Kropackova S."/>
            <person name="Kopacek P."/>
            <person name="Ribeiro J.M."/>
        </authorList>
    </citation>
    <scope>NUCLEOTIDE SEQUENCE</scope>
    <source>
        <strain evidence="21">Siblings of single egg batch collected in Ceske Budejovice</strain>
        <tissue evidence="21">Salivary glands</tissue>
    </source>
</reference>
<dbReference type="GO" id="GO:0019722">
    <property type="term" value="P:calcium-mediated signaling"/>
    <property type="evidence" value="ECO:0007669"/>
    <property type="project" value="TreeGrafter"/>
</dbReference>
<evidence type="ECO:0000256" key="12">
    <source>
        <dbReference type="ARBA" id="ARBA00067399"/>
    </source>
</evidence>
<feature type="domain" description="SAM" evidence="18">
    <location>
        <begin position="1276"/>
        <end position="1339"/>
    </location>
</feature>
<dbReference type="GO" id="GO:0005737">
    <property type="term" value="C:cytoplasm"/>
    <property type="evidence" value="ECO:0007669"/>
    <property type="project" value="TreeGrafter"/>
</dbReference>
<reference evidence="20" key="1">
    <citation type="submission" date="2016-02" db="EMBL/GenBank/DDBJ databases">
        <title>RNAseq analyses of the midgut from blood- or serum-fed Ixodes ricinus ticks.</title>
        <authorList>
            <person name="Perner J."/>
            <person name="Provaznik J."/>
            <person name="Schrenkova J."/>
            <person name="Urbanova V."/>
            <person name="Ribeiro J.M."/>
            <person name="Kopacek P."/>
        </authorList>
    </citation>
    <scope>NUCLEOTIDE SEQUENCE</scope>
    <source>
        <tissue evidence="20">Gut</tissue>
    </source>
</reference>
<sequence length="1367" mass="148682">MADVRRSEVLAASRSRTGWLDEPPPTSSSPTSPAKPFISSLRSTFESRPNQLQDGAERRRLSPGGAKVGSKVSSIANMFQARDENKAASTESLARTSPLEQNPVEAARPSGPPTLTRSDSHVARFYNARAMFERLQEASKKPQVVATPGRRGSVASSPASSPSSSAPASSFPRWSEEAPSEESAKTLVNGDSHGTKCSIASVAEQKIIGSESAVANGVGKQDVAKAAIAPVLEKKVPDEEPLPPVKVPQHKKPSAPPRVESLRRSSEDCSALVDPRQPEELKQVRVLPPAAEDFGKEQAPELVEDLKLTLSSALSSSSCSLDSGAGESRAVECINEHFEMPSLGACVPTGSNKHVHTHHNMTEGLSVEETNVKQHMDVDEATVGSLEWRETANDESECAKHPPCTTFGRLNSSKPPLPSKPPVLHQVSSRHDSGSVGDTEDVPHWPQQEYVGHNGISEPSSNSVLLYTLAAASGRSTMLLQQDNVCHDKYGENSSLKHAAGETLAELENREHELFNVEAVINSHSYKGDPFGEINLDAQVDGSGVEFMTQEEADKLLSSSRQQEILSDEEAQEVRRLLVLRTPSPTVDVASEEEGTGRLASVVVVEEEGVSYHVLPDGHFFTEQPGLTSDEEECVENCQFPAPPPRHSSRVKFSTDPIKVFSTHSVDDYDRRNDDVDPVSASAEYELEKRIEKMDVFPVELVKGPEGLGLSIIGMGVGADAGLEKLGIFVKTITENGAAYKDNRIRVNDQIIEVDGKSLVGVTQAYAASVLRNTSGLVRFLIGRERDSTNSEIAQLIYQSIQADREREARLKGAPQDAQGGLDSLASTPDDDGEELTPGVAFELSNDSSDSLSPDTDPDGIRLRFKETQYRLAVAEAEVRSLREKLALAEGERVDLGRLLEGAQGRLQDAEATAAALREEAAQQHEAALELQDRLCALEAKYGRAKRLLRELQQRGQEAAQREEFHLHQLQEKDHEYNALVKALKDRVILLENCLSETQKAAGLPMQLPYDNTMKLLTPQMKKRRPPPPAVPLSELDSDDCLRCELSPDEVSNDHRRSTVERRGAGDAFDRAVPHTEFLDSTAAKAKAELAAKGSLANRQPPSVSALKKQTSTDMASPDEQQDLNTSINSTGSETSVHSSSRLSDTSNTSDSSPTRPLSQQLGDEFKSAVLQWQNRGHNDSSGSLGSLESPPGKRLSSLSSPTDSQQSLSPTPTPPPHAQKVTLLTHKKLNPSLPRDGSLRPSPGQKGGGEPGVASRERREEVRPHHWQSGPVDRWSVSQVGQWLVVLGLEAHVPSFASHGIHGDALLQLDSARLKELGVVGTSDRSLLKKKIKELRSQLDKERKAQEKELRAREKLQRKADKAKRK</sequence>
<evidence type="ECO:0000256" key="15">
    <source>
        <dbReference type="ARBA" id="ARBA00082439"/>
    </source>
</evidence>
<dbReference type="Pfam" id="PF17817">
    <property type="entry name" value="PDZ_5"/>
    <property type="match status" value="1"/>
</dbReference>
<dbReference type="InterPro" id="IPR043446">
    <property type="entry name" value="Neurabin-like"/>
</dbReference>
<evidence type="ECO:0000256" key="14">
    <source>
        <dbReference type="ARBA" id="ARBA00077125"/>
    </source>
</evidence>
<dbReference type="GO" id="GO:0007015">
    <property type="term" value="P:actin filament organization"/>
    <property type="evidence" value="ECO:0007669"/>
    <property type="project" value="TreeGrafter"/>
</dbReference>
<evidence type="ECO:0000313" key="21">
    <source>
        <dbReference type="EMBL" id="JAR93218.1"/>
    </source>
</evidence>
<dbReference type="SUPFAM" id="SSF47769">
    <property type="entry name" value="SAM/Pointed domain"/>
    <property type="match status" value="1"/>
</dbReference>
<keyword evidence="2" id="KW-0217">Developmental protein</keyword>
<evidence type="ECO:0000256" key="8">
    <source>
        <dbReference type="ARBA" id="ARBA00023054"/>
    </source>
</evidence>
<evidence type="ECO:0000256" key="4">
    <source>
        <dbReference type="ARBA" id="ARBA00022553"/>
    </source>
</evidence>
<evidence type="ECO:0000256" key="1">
    <source>
        <dbReference type="ARBA" id="ARBA00004245"/>
    </source>
</evidence>
<dbReference type="PANTHER" id="PTHR16154:SF6">
    <property type="entry name" value="SPINOPHILIN, ISOFORM J"/>
    <property type="match status" value="1"/>
</dbReference>
<keyword evidence="6" id="KW-0524">Neurogenesis</keyword>
<keyword evidence="10" id="KW-0206">Cytoskeleton</keyword>
<dbReference type="EMBL" id="GEGO01002186">
    <property type="protein sequence ID" value="JAR93218.1"/>
    <property type="molecule type" value="Transcribed_RNA"/>
</dbReference>
<dbReference type="Gene3D" id="1.10.150.50">
    <property type="entry name" value="Transcription Factor, Ets-1"/>
    <property type="match status" value="1"/>
</dbReference>
<keyword evidence="7" id="KW-0770">Synapse</keyword>
<dbReference type="InterPro" id="IPR040645">
    <property type="entry name" value="Neurabin-1/2_PDZ"/>
</dbReference>
<keyword evidence="9" id="KW-0009">Actin-binding</keyword>
<feature type="region of interest" description="Disordered" evidence="17">
    <location>
        <begin position="808"/>
        <end position="860"/>
    </location>
</feature>
<dbReference type="GO" id="GO:0051015">
    <property type="term" value="F:actin filament binding"/>
    <property type="evidence" value="ECO:0007669"/>
    <property type="project" value="TreeGrafter"/>
</dbReference>
<feature type="compositionally biased region" description="Basic and acidic residues" evidence="17">
    <location>
        <begin position="1256"/>
        <end position="1265"/>
    </location>
</feature>
<protein>
    <recommendedName>
        <fullName evidence="12">Neurabin-1</fullName>
    </recommendedName>
    <alternativeName>
        <fullName evidence="14">Neurabin-I</fullName>
    </alternativeName>
    <alternativeName>
        <fullName evidence="13">Neural tissue-specific F-actin-binding protein I</fullName>
    </alternativeName>
    <alternativeName>
        <fullName evidence="15">Protein phosphatase 1 regulatory subunit 9A</fullName>
    </alternativeName>
</protein>
<keyword evidence="4" id="KW-0597">Phosphoprotein</keyword>
<dbReference type="PROSITE" id="PS50106">
    <property type="entry name" value="PDZ"/>
    <property type="match status" value="1"/>
</dbReference>
<feature type="compositionally biased region" description="Low complexity" evidence="17">
    <location>
        <begin position="1181"/>
        <end position="1211"/>
    </location>
</feature>
<evidence type="ECO:0000313" key="20">
    <source>
        <dbReference type="EMBL" id="JAP71357.1"/>
    </source>
</evidence>
<evidence type="ECO:0000256" key="13">
    <source>
        <dbReference type="ARBA" id="ARBA00076637"/>
    </source>
</evidence>
<dbReference type="SMART" id="SM00454">
    <property type="entry name" value="SAM"/>
    <property type="match status" value="1"/>
</dbReference>
<feature type="domain" description="PDZ" evidence="19">
    <location>
        <begin position="698"/>
        <end position="786"/>
    </location>
</feature>
<evidence type="ECO:0000313" key="22">
    <source>
        <dbReference type="EMBL" id="MXV01018.1"/>
    </source>
</evidence>
<comment type="subcellular location">
    <subcellularLocation>
        <location evidence="1">Cytoplasm</location>
        <location evidence="1">Cytoskeleton</location>
    </subcellularLocation>
    <subcellularLocation>
        <location evidence="11">Synapse</location>
    </subcellularLocation>
</comment>
<evidence type="ECO:0000256" key="6">
    <source>
        <dbReference type="ARBA" id="ARBA00022902"/>
    </source>
</evidence>
<keyword evidence="5" id="KW-0221">Differentiation</keyword>
<dbReference type="Pfam" id="PF00595">
    <property type="entry name" value="PDZ"/>
    <property type="match status" value="1"/>
</dbReference>
<accession>A0A131XXF2</accession>
<evidence type="ECO:0000259" key="19">
    <source>
        <dbReference type="PROSITE" id="PS50106"/>
    </source>
</evidence>
<feature type="coiled-coil region" evidence="16">
    <location>
        <begin position="865"/>
        <end position="987"/>
    </location>
</feature>